<feature type="transmembrane region" description="Helical" evidence="9">
    <location>
        <begin position="240"/>
        <end position="260"/>
    </location>
</feature>
<evidence type="ECO:0000256" key="5">
    <source>
        <dbReference type="ARBA" id="ARBA00022741"/>
    </source>
</evidence>
<keyword evidence="6 12" id="KW-0067">ATP-binding</keyword>
<dbReference type="InterPro" id="IPR036640">
    <property type="entry name" value="ABC1_TM_sf"/>
</dbReference>
<dbReference type="InterPro" id="IPR017871">
    <property type="entry name" value="ABC_transporter-like_CS"/>
</dbReference>
<dbReference type="KEGG" id="cbi:CLJ_B2159"/>
<dbReference type="PROSITE" id="PS50929">
    <property type="entry name" value="ABC_TM1F"/>
    <property type="match status" value="1"/>
</dbReference>
<dbReference type="FunFam" id="1.20.1560.10:FF:000040">
    <property type="entry name" value="Multidrug ABC transporter ATP-binding protein"/>
    <property type="match status" value="1"/>
</dbReference>
<comment type="subcellular location">
    <subcellularLocation>
        <location evidence="1">Cell membrane</location>
        <topology evidence="1">Multi-pass membrane protein</topology>
    </subcellularLocation>
</comment>
<evidence type="ECO:0000259" key="10">
    <source>
        <dbReference type="PROSITE" id="PS50893"/>
    </source>
</evidence>
<dbReference type="InterPro" id="IPR039421">
    <property type="entry name" value="Type_1_exporter"/>
</dbReference>
<evidence type="ECO:0000256" key="9">
    <source>
        <dbReference type="SAM" id="Phobius"/>
    </source>
</evidence>
<feature type="transmembrane region" description="Helical" evidence="9">
    <location>
        <begin position="54"/>
        <end position="78"/>
    </location>
</feature>
<sequence length="578" mass="65275">MNMKLILQYLKKYKLYLFFNILAVLGFAVAELGIPTIVSNMIDRGIVLKDKIYIYKLGIVILIVAIIGGIGNILLAYCSSKVSTSITRDIRNDIFKKAQEFSHREYNKFGVSSMITRTTNDAFILMQFINVLLRMAFLTPIMILISMFMVIKTSVTLSMVIGGCIPIICLGVYLIARTSNPISTRQQKGMDRLNRITRENLTGVRVIRAFRKDRYETKRFYEANEDYASNAKKLFKLMSVTQPAFFLLLNLAVVVVFILSSKMIDAGTLQVGKLVAFQEYMFHAMFSMMLFSMIFVMYPRAEISARRIQELLEEEPVIKNPENAVTKGDEKGTLEFDHVTFQYPDGEVPVLHDISFQAKKGDKVAFIGSTGSGKSTLINLIPRFYDVTEGSIKVDGIDVRKYDLISLRQKIGFIPQKALLFSGSINENIRYGKHDAIQSEIEHSAKISQAYDFIKDKPDQFEEMIEEGGSNVSGGQKQRLSIARAVVRKPDIYIFDDSFSALDSKTDAKLRKKLKSETIDAITLVVAQRVSSIMDATKIIVLNEGEVVGIGTHEQLLKDCKIYHEIAASQMSKEELKR</sequence>
<dbReference type="SUPFAM" id="SSF52540">
    <property type="entry name" value="P-loop containing nucleoside triphosphate hydrolases"/>
    <property type="match status" value="1"/>
</dbReference>
<keyword evidence="7 9" id="KW-1133">Transmembrane helix</keyword>
<reference evidence="13" key="2">
    <citation type="submission" date="2008-05" db="EMBL/GenBank/DDBJ databases">
        <title>Genome sequence of Clostridium botulinum Ba4 strain 657.</title>
        <authorList>
            <person name="Shrivastava S."/>
            <person name="Brown J.L."/>
            <person name="Bruce D."/>
            <person name="Detter C."/>
            <person name="Munk C."/>
            <person name="Smith L.A."/>
            <person name="Smith T.J."/>
            <person name="Sutton G."/>
            <person name="Brettin T.S."/>
        </authorList>
    </citation>
    <scope>NUCLEOTIDE SEQUENCE [LARGE SCALE GENOMIC DNA]</scope>
    <source>
        <strain evidence="13">657 / Type Ba4</strain>
    </source>
</reference>
<dbReference type="CDD" id="cd18548">
    <property type="entry name" value="ABC_6TM_Tm287_like"/>
    <property type="match status" value="1"/>
</dbReference>
<feature type="transmembrane region" description="Helical" evidence="9">
    <location>
        <begin position="157"/>
        <end position="176"/>
    </location>
</feature>
<gene>
    <name evidence="12" type="ordered locus">CLJ_B2159</name>
</gene>
<dbReference type="GO" id="GO:0015421">
    <property type="term" value="F:ABC-type oligopeptide transporter activity"/>
    <property type="evidence" value="ECO:0007669"/>
    <property type="project" value="TreeGrafter"/>
</dbReference>
<reference evidence="12 13" key="1">
    <citation type="journal article" date="2007" name="PLoS ONE">
        <title>Analysis of the neurotoxin complex genes in Clostridium botulinum A1-A4 and B1 strains: BoNT/A3, /Ba4 and /B1 clusters are located within plasmids.</title>
        <authorList>
            <person name="Smith T.J."/>
            <person name="Hill K.K."/>
            <person name="Foley B.T."/>
            <person name="Detter J.C."/>
            <person name="Munk A.C."/>
            <person name="Bruce D.C."/>
            <person name="Doggett N.A."/>
            <person name="Smith L.A."/>
            <person name="Marks J.D."/>
            <person name="Xie G."/>
            <person name="Brettin T.S."/>
        </authorList>
    </citation>
    <scope>NUCLEOTIDE SEQUENCE [LARGE SCALE GENOMIC DNA]</scope>
    <source>
        <strain evidence="13">657 / Type Ba4</strain>
    </source>
</reference>
<dbReference type="GO" id="GO:0016887">
    <property type="term" value="F:ATP hydrolysis activity"/>
    <property type="evidence" value="ECO:0007669"/>
    <property type="project" value="InterPro"/>
</dbReference>
<feature type="domain" description="ABC transmembrane type-1" evidence="11">
    <location>
        <begin position="21"/>
        <end position="300"/>
    </location>
</feature>
<dbReference type="SUPFAM" id="SSF90123">
    <property type="entry name" value="ABC transporter transmembrane region"/>
    <property type="match status" value="1"/>
</dbReference>
<dbReference type="GO" id="GO:0005886">
    <property type="term" value="C:plasma membrane"/>
    <property type="evidence" value="ECO:0007669"/>
    <property type="project" value="UniProtKB-SubCell"/>
</dbReference>
<dbReference type="EMBL" id="CP001083">
    <property type="protein sequence ID" value="ACQ51759.1"/>
    <property type="molecule type" value="Genomic_DNA"/>
</dbReference>
<dbReference type="AlphaFoldDB" id="A0A3F2ZQW4"/>
<evidence type="ECO:0000313" key="13">
    <source>
        <dbReference type="Proteomes" id="UP000002333"/>
    </source>
</evidence>
<dbReference type="GO" id="GO:0005524">
    <property type="term" value="F:ATP binding"/>
    <property type="evidence" value="ECO:0007669"/>
    <property type="project" value="UniProtKB-KW"/>
</dbReference>
<dbReference type="Proteomes" id="UP000002333">
    <property type="component" value="Chromosome"/>
</dbReference>
<dbReference type="Pfam" id="PF00664">
    <property type="entry name" value="ABC_membrane"/>
    <property type="match status" value="1"/>
</dbReference>
<dbReference type="InterPro" id="IPR003593">
    <property type="entry name" value="AAA+_ATPase"/>
</dbReference>
<evidence type="ECO:0000313" key="12">
    <source>
        <dbReference type="EMBL" id="ACQ51759.1"/>
    </source>
</evidence>
<dbReference type="PANTHER" id="PTHR43394:SF1">
    <property type="entry name" value="ATP-BINDING CASSETTE SUB-FAMILY B MEMBER 10, MITOCHONDRIAL"/>
    <property type="match status" value="1"/>
</dbReference>
<evidence type="ECO:0000256" key="4">
    <source>
        <dbReference type="ARBA" id="ARBA00022692"/>
    </source>
</evidence>
<name>A0A3F2ZQW4_CLOB6</name>
<keyword evidence="8 9" id="KW-0472">Membrane</keyword>
<feature type="transmembrane region" description="Helical" evidence="9">
    <location>
        <begin position="15"/>
        <end position="34"/>
    </location>
</feature>
<dbReference type="PANTHER" id="PTHR43394">
    <property type="entry name" value="ATP-DEPENDENT PERMEASE MDL1, MITOCHONDRIAL"/>
    <property type="match status" value="1"/>
</dbReference>
<dbReference type="InterPro" id="IPR003439">
    <property type="entry name" value="ABC_transporter-like_ATP-bd"/>
</dbReference>
<organism evidence="12 13">
    <name type="scientific">Clostridium botulinum (strain 657 / Type Ba4)</name>
    <dbReference type="NCBI Taxonomy" id="515621"/>
    <lineage>
        <taxon>Bacteria</taxon>
        <taxon>Bacillati</taxon>
        <taxon>Bacillota</taxon>
        <taxon>Clostridia</taxon>
        <taxon>Eubacteriales</taxon>
        <taxon>Clostridiaceae</taxon>
        <taxon>Clostridium</taxon>
    </lineage>
</organism>
<keyword evidence="5" id="KW-0547">Nucleotide-binding</keyword>
<keyword evidence="4 9" id="KW-0812">Transmembrane</keyword>
<dbReference type="InterPro" id="IPR011527">
    <property type="entry name" value="ABC1_TM_dom"/>
</dbReference>
<feature type="transmembrane region" description="Helical" evidence="9">
    <location>
        <begin position="131"/>
        <end position="151"/>
    </location>
</feature>
<evidence type="ECO:0000256" key="6">
    <source>
        <dbReference type="ARBA" id="ARBA00022840"/>
    </source>
</evidence>
<dbReference type="Pfam" id="PF00005">
    <property type="entry name" value="ABC_tran"/>
    <property type="match status" value="1"/>
</dbReference>
<protein>
    <submittedName>
        <fullName evidence="12">ABC transporter, ATP-binding/permease protein</fullName>
    </submittedName>
</protein>
<evidence type="ECO:0000256" key="3">
    <source>
        <dbReference type="ARBA" id="ARBA00022475"/>
    </source>
</evidence>
<feature type="transmembrane region" description="Helical" evidence="9">
    <location>
        <begin position="280"/>
        <end position="298"/>
    </location>
</feature>
<keyword evidence="2" id="KW-0813">Transport</keyword>
<dbReference type="Gene3D" id="3.40.50.300">
    <property type="entry name" value="P-loop containing nucleotide triphosphate hydrolases"/>
    <property type="match status" value="1"/>
</dbReference>
<keyword evidence="3" id="KW-1003">Cell membrane</keyword>
<dbReference type="InterPro" id="IPR027417">
    <property type="entry name" value="P-loop_NTPase"/>
</dbReference>
<dbReference type="Gene3D" id="1.20.1560.10">
    <property type="entry name" value="ABC transporter type 1, transmembrane domain"/>
    <property type="match status" value="1"/>
</dbReference>
<dbReference type="SMART" id="SM00382">
    <property type="entry name" value="AAA"/>
    <property type="match status" value="1"/>
</dbReference>
<dbReference type="FunFam" id="3.40.50.300:FF:000221">
    <property type="entry name" value="Multidrug ABC transporter ATP-binding protein"/>
    <property type="match status" value="1"/>
</dbReference>
<evidence type="ECO:0000256" key="8">
    <source>
        <dbReference type="ARBA" id="ARBA00023136"/>
    </source>
</evidence>
<evidence type="ECO:0000256" key="2">
    <source>
        <dbReference type="ARBA" id="ARBA00022448"/>
    </source>
</evidence>
<proteinExistence type="predicted"/>
<evidence type="ECO:0000256" key="1">
    <source>
        <dbReference type="ARBA" id="ARBA00004651"/>
    </source>
</evidence>
<evidence type="ECO:0000259" key="11">
    <source>
        <dbReference type="PROSITE" id="PS50929"/>
    </source>
</evidence>
<evidence type="ECO:0000256" key="7">
    <source>
        <dbReference type="ARBA" id="ARBA00022989"/>
    </source>
</evidence>
<feature type="domain" description="ABC transporter" evidence="10">
    <location>
        <begin position="334"/>
        <end position="569"/>
    </location>
</feature>
<dbReference type="PROSITE" id="PS50893">
    <property type="entry name" value="ABC_TRANSPORTER_2"/>
    <property type="match status" value="1"/>
</dbReference>
<dbReference type="PROSITE" id="PS00211">
    <property type="entry name" value="ABC_TRANSPORTER_1"/>
    <property type="match status" value="1"/>
</dbReference>
<accession>A0A3F2ZQW4</accession>